<evidence type="ECO:0000256" key="1">
    <source>
        <dbReference type="ARBA" id="ARBA00008270"/>
    </source>
</evidence>
<reference evidence="4 5" key="1">
    <citation type="submission" date="2017-10" db="EMBL/GenBank/DDBJ databases">
        <title>Draft genome of actinobacteria isolated from guarana (Paullinia cupana (Mart.) Ducke.</title>
        <authorList>
            <person name="Siqueira K.A."/>
            <person name="Liotti R.G."/>
            <person name="Mendes T.A."/>
            <person name="Soares M.A."/>
        </authorList>
    </citation>
    <scope>NUCLEOTIDE SEQUENCE [LARGE SCALE GENOMIC DNA]</scope>
    <source>
        <strain evidence="4 5">199</strain>
    </source>
</reference>
<dbReference type="GO" id="GO:0016853">
    <property type="term" value="F:isomerase activity"/>
    <property type="evidence" value="ECO:0007669"/>
    <property type="project" value="UniProtKB-KW"/>
</dbReference>
<evidence type="ECO:0000256" key="2">
    <source>
        <dbReference type="ARBA" id="ARBA00023235"/>
    </source>
</evidence>
<dbReference type="PANTHER" id="PTHR13774">
    <property type="entry name" value="PHENAZINE BIOSYNTHESIS PROTEIN"/>
    <property type="match status" value="1"/>
</dbReference>
<sequence>MRIRIVDAFTDRPFAGNPAGVLLLDGDGFPGDGWLQDVAVEVNHAETAFAHRLPAGGDADWALRWFTPVTEVAMCGHATLATAHVLHTTGTHEGPVRFATRSGVLVATPAADGAITLDFPTAPLTSVAVPDGVAEALGAEPVAAFDTGANVGDLLVELADEKTVRGLAPDHKALAAYSARGIIATARADDPAGGYDYLSRCFFPNVGIDEDPVTGSAHTALAPHWSARLGRPDLTGLQASPRTGLVRTGLRGERTLLTGRAVTVIEGELHADPDA</sequence>
<evidence type="ECO:0000256" key="3">
    <source>
        <dbReference type="PIRSR" id="PIRSR016184-1"/>
    </source>
</evidence>
<dbReference type="Pfam" id="PF02567">
    <property type="entry name" value="PhzC-PhzF"/>
    <property type="match status" value="1"/>
</dbReference>
<proteinExistence type="inferred from homology"/>
<protein>
    <submittedName>
        <fullName evidence="4">Oxidoreductase</fullName>
    </submittedName>
</protein>
<dbReference type="Gene3D" id="3.10.310.10">
    <property type="entry name" value="Diaminopimelate Epimerase, Chain A, domain 1"/>
    <property type="match status" value="2"/>
</dbReference>
<dbReference type="SUPFAM" id="SSF54506">
    <property type="entry name" value="Diaminopimelate epimerase-like"/>
    <property type="match status" value="1"/>
</dbReference>
<evidence type="ECO:0000313" key="4">
    <source>
        <dbReference type="EMBL" id="RRQ81468.1"/>
    </source>
</evidence>
<dbReference type="AlphaFoldDB" id="A0A426RYS2"/>
<gene>
    <name evidence="4" type="ORF">CQW44_30145</name>
</gene>
<dbReference type="RefSeq" id="WP_125214653.1">
    <property type="nucleotide sequence ID" value="NZ_PDES01000015.1"/>
</dbReference>
<evidence type="ECO:0000313" key="5">
    <source>
        <dbReference type="Proteomes" id="UP000276379"/>
    </source>
</evidence>
<dbReference type="NCBIfam" id="TIGR00654">
    <property type="entry name" value="PhzF_family"/>
    <property type="match status" value="1"/>
</dbReference>
<dbReference type="EMBL" id="PDES01000015">
    <property type="protein sequence ID" value="RRQ81468.1"/>
    <property type="molecule type" value="Genomic_DNA"/>
</dbReference>
<dbReference type="InterPro" id="IPR003719">
    <property type="entry name" value="Phenazine_PhzF-like"/>
</dbReference>
<keyword evidence="5" id="KW-1185">Reference proteome</keyword>
<name>A0A426RYS2_9ACTN</name>
<dbReference type="PIRSF" id="PIRSF016184">
    <property type="entry name" value="PhzC_PhzF"/>
    <property type="match status" value="1"/>
</dbReference>
<keyword evidence="2" id="KW-0413">Isomerase</keyword>
<comment type="similarity">
    <text evidence="1">Belongs to the PhzF family.</text>
</comment>
<dbReference type="PANTHER" id="PTHR13774:SF17">
    <property type="entry name" value="PHENAZINE BIOSYNTHESIS-LIKE DOMAIN-CONTAINING PROTEIN"/>
    <property type="match status" value="1"/>
</dbReference>
<organism evidence="4 5">
    <name type="scientific">Streptomyces griseofuscus</name>
    <dbReference type="NCBI Taxonomy" id="146922"/>
    <lineage>
        <taxon>Bacteria</taxon>
        <taxon>Bacillati</taxon>
        <taxon>Actinomycetota</taxon>
        <taxon>Actinomycetes</taxon>
        <taxon>Kitasatosporales</taxon>
        <taxon>Streptomycetaceae</taxon>
        <taxon>Streptomyces</taxon>
    </lineage>
</organism>
<feature type="active site" evidence="3">
    <location>
        <position position="46"/>
    </location>
</feature>
<dbReference type="GO" id="GO:0005737">
    <property type="term" value="C:cytoplasm"/>
    <property type="evidence" value="ECO:0007669"/>
    <property type="project" value="TreeGrafter"/>
</dbReference>
<comment type="caution">
    <text evidence="4">The sequence shown here is derived from an EMBL/GenBank/DDBJ whole genome shotgun (WGS) entry which is preliminary data.</text>
</comment>
<accession>A0A426RYS2</accession>
<dbReference type="Proteomes" id="UP000276379">
    <property type="component" value="Unassembled WGS sequence"/>
</dbReference>